<reference evidence="3" key="1">
    <citation type="journal article" date="2019" name="Int. J. Syst. Evol. Microbiol.">
        <title>The Global Catalogue of Microorganisms (GCM) 10K type strain sequencing project: providing services to taxonomists for standard genome sequencing and annotation.</title>
        <authorList>
            <consortium name="The Broad Institute Genomics Platform"/>
            <consortium name="The Broad Institute Genome Sequencing Center for Infectious Disease"/>
            <person name="Wu L."/>
            <person name="Ma J."/>
        </authorList>
    </citation>
    <scope>NUCLEOTIDE SEQUENCE [LARGE SCALE GENOMIC DNA]</scope>
    <source>
        <strain evidence="3">CGMCC 4.7643</strain>
    </source>
</reference>
<dbReference type="InterPro" id="IPR000182">
    <property type="entry name" value="GNAT_dom"/>
</dbReference>
<sequence length="253" mass="27508">MSFLSFVQSYIRTMAARGRETERIGPFLATYSTHTGHPMLNYAVPDDGAVPTTAEVDALTAAYRRRELTPRLEFLTEVVPATEVVLRERGYALERRIPLMTCAPEDAVAWPCPEDLTLLAPGSDVEFLAMINAQREAYDQHDPAGDEDIASLRDLVGRGGLAVLAVHTATGDPVGGGVGTELLDATTEIAGIGVRERYRRRGVAAAITSWLTAEAHQRGGKTVFLTPAGEPEERIYARIGYRRAAECVHLSLS</sequence>
<protein>
    <submittedName>
        <fullName evidence="2">GNAT family N-acetyltransferase</fullName>
    </submittedName>
</protein>
<dbReference type="Gene3D" id="3.40.630.30">
    <property type="match status" value="1"/>
</dbReference>
<dbReference type="Proteomes" id="UP001597419">
    <property type="component" value="Unassembled WGS sequence"/>
</dbReference>
<gene>
    <name evidence="2" type="ORF">ACFSYJ_05505</name>
</gene>
<dbReference type="Pfam" id="PF00583">
    <property type="entry name" value="Acetyltransf_1"/>
    <property type="match status" value="1"/>
</dbReference>
<name>A0ABW5GDS9_9PSEU</name>
<dbReference type="InterPro" id="IPR016181">
    <property type="entry name" value="Acyl_CoA_acyltransferase"/>
</dbReference>
<dbReference type="PROSITE" id="PS51186">
    <property type="entry name" value="GNAT"/>
    <property type="match status" value="1"/>
</dbReference>
<evidence type="ECO:0000313" key="3">
    <source>
        <dbReference type="Proteomes" id="UP001597419"/>
    </source>
</evidence>
<accession>A0ABW5GDS9</accession>
<dbReference type="CDD" id="cd04301">
    <property type="entry name" value="NAT_SF"/>
    <property type="match status" value="1"/>
</dbReference>
<dbReference type="SUPFAM" id="SSF55729">
    <property type="entry name" value="Acyl-CoA N-acyltransferases (Nat)"/>
    <property type="match status" value="1"/>
</dbReference>
<dbReference type="RefSeq" id="WP_345395683.1">
    <property type="nucleotide sequence ID" value="NZ_BAABHG010000007.1"/>
</dbReference>
<keyword evidence="3" id="KW-1185">Reference proteome</keyword>
<organism evidence="2 3">
    <name type="scientific">Amycolatopsis samaneae</name>
    <dbReference type="NCBI Taxonomy" id="664691"/>
    <lineage>
        <taxon>Bacteria</taxon>
        <taxon>Bacillati</taxon>
        <taxon>Actinomycetota</taxon>
        <taxon>Actinomycetes</taxon>
        <taxon>Pseudonocardiales</taxon>
        <taxon>Pseudonocardiaceae</taxon>
        <taxon>Amycolatopsis</taxon>
    </lineage>
</organism>
<feature type="domain" description="N-acetyltransferase" evidence="1">
    <location>
        <begin position="114"/>
        <end position="253"/>
    </location>
</feature>
<proteinExistence type="predicted"/>
<comment type="caution">
    <text evidence="2">The sequence shown here is derived from an EMBL/GenBank/DDBJ whole genome shotgun (WGS) entry which is preliminary data.</text>
</comment>
<dbReference type="EMBL" id="JBHUKU010000003">
    <property type="protein sequence ID" value="MFD2458040.1"/>
    <property type="molecule type" value="Genomic_DNA"/>
</dbReference>
<evidence type="ECO:0000259" key="1">
    <source>
        <dbReference type="PROSITE" id="PS51186"/>
    </source>
</evidence>
<evidence type="ECO:0000313" key="2">
    <source>
        <dbReference type="EMBL" id="MFD2458040.1"/>
    </source>
</evidence>